<dbReference type="AlphaFoldDB" id="A0A3B0J940"/>
<feature type="region of interest" description="Disordered" evidence="1">
    <location>
        <begin position="1"/>
        <end position="46"/>
    </location>
</feature>
<reference evidence="3" key="1">
    <citation type="submission" date="2018-01" db="EMBL/GenBank/DDBJ databases">
        <authorList>
            <person name="Alioto T."/>
            <person name="Alioto T."/>
        </authorList>
    </citation>
    <scope>NUCLEOTIDE SEQUENCE [LARGE SCALE GENOMIC DNA]</scope>
</reference>
<evidence type="ECO:0000256" key="1">
    <source>
        <dbReference type="SAM" id="MobiDB-lite"/>
    </source>
</evidence>
<accession>A0A3B0J940</accession>
<feature type="compositionally biased region" description="Basic and acidic residues" evidence="1">
    <location>
        <begin position="1"/>
        <end position="14"/>
    </location>
</feature>
<evidence type="ECO:0000313" key="2">
    <source>
        <dbReference type="EMBL" id="SPP78415.1"/>
    </source>
</evidence>
<organism evidence="2 3">
    <name type="scientific">Drosophila guanche</name>
    <name type="common">Fruit fly</name>
    <dbReference type="NCBI Taxonomy" id="7266"/>
    <lineage>
        <taxon>Eukaryota</taxon>
        <taxon>Metazoa</taxon>
        <taxon>Ecdysozoa</taxon>
        <taxon>Arthropoda</taxon>
        <taxon>Hexapoda</taxon>
        <taxon>Insecta</taxon>
        <taxon>Pterygota</taxon>
        <taxon>Neoptera</taxon>
        <taxon>Endopterygota</taxon>
        <taxon>Diptera</taxon>
        <taxon>Brachycera</taxon>
        <taxon>Muscomorpha</taxon>
        <taxon>Ephydroidea</taxon>
        <taxon>Drosophilidae</taxon>
        <taxon>Drosophila</taxon>
        <taxon>Sophophora</taxon>
    </lineage>
</organism>
<evidence type="ECO:0000313" key="3">
    <source>
        <dbReference type="Proteomes" id="UP000268350"/>
    </source>
</evidence>
<proteinExistence type="predicted"/>
<feature type="compositionally biased region" description="Basic residues" evidence="1">
    <location>
        <begin position="23"/>
        <end position="32"/>
    </location>
</feature>
<protein>
    <submittedName>
        <fullName evidence="2">Uncharacterized protein</fullName>
    </submittedName>
</protein>
<dbReference type="OrthoDB" id="7875605at2759"/>
<gene>
    <name evidence="2" type="ORF">DGUA_6G011060</name>
</gene>
<keyword evidence="3" id="KW-1185">Reference proteome</keyword>
<name>A0A3B0J940_DROGU</name>
<dbReference type="EMBL" id="OUUW01000003">
    <property type="protein sequence ID" value="SPP78415.1"/>
    <property type="molecule type" value="Genomic_DNA"/>
</dbReference>
<dbReference type="Proteomes" id="UP000268350">
    <property type="component" value="Unassembled WGS sequence"/>
</dbReference>
<sequence length="177" mass="20864">MDLFKRKNFEKVPISEETDSDKKRLHVQKRKIQGLGPVSRQSNENNARQAIAYVKPCATSQVNQIPWQQQGRKDFDIKSWMKMQNNLPELQKKKYKDEVIKRWVFSQEKYLQPRSNEMPIDELITNEDRTIEKRADTSCCMFSQGNQLNGRLPLRQVHSSIDARKLGGNPPKRMYRN</sequence>